<evidence type="ECO:0000256" key="3">
    <source>
        <dbReference type="ARBA" id="ARBA00022630"/>
    </source>
</evidence>
<dbReference type="PRINTS" id="PR00368">
    <property type="entry name" value="FADPNR"/>
</dbReference>
<evidence type="ECO:0000256" key="4">
    <source>
        <dbReference type="ARBA" id="ARBA00023002"/>
    </source>
</evidence>
<dbReference type="SUPFAM" id="SSF51905">
    <property type="entry name" value="FAD/NAD(P)-binding domain"/>
    <property type="match status" value="1"/>
</dbReference>
<keyword evidence="7" id="KW-1185">Reference proteome</keyword>
<dbReference type="InterPro" id="IPR050097">
    <property type="entry name" value="Ferredoxin-NADP_redctase_2"/>
</dbReference>
<dbReference type="Pfam" id="PF07992">
    <property type="entry name" value="Pyr_redox_2"/>
    <property type="match status" value="2"/>
</dbReference>
<evidence type="ECO:0000313" key="7">
    <source>
        <dbReference type="Proteomes" id="UP001597180"/>
    </source>
</evidence>
<keyword evidence="4" id="KW-0560">Oxidoreductase</keyword>
<dbReference type="PANTHER" id="PTHR48105">
    <property type="entry name" value="THIOREDOXIN REDUCTASE 1-RELATED-RELATED"/>
    <property type="match status" value="1"/>
</dbReference>
<dbReference type="Gene3D" id="3.50.50.60">
    <property type="entry name" value="FAD/NAD(P)-binding domain"/>
    <property type="match status" value="2"/>
</dbReference>
<evidence type="ECO:0000256" key="2">
    <source>
        <dbReference type="ARBA" id="ARBA00011738"/>
    </source>
</evidence>
<evidence type="ECO:0000313" key="6">
    <source>
        <dbReference type="EMBL" id="MFD1222462.1"/>
    </source>
</evidence>
<feature type="domain" description="FAD/NAD(P)-binding" evidence="5">
    <location>
        <begin position="3"/>
        <end position="147"/>
    </location>
</feature>
<comment type="cofactor">
    <cofactor evidence="1">
        <name>FAD</name>
        <dbReference type="ChEBI" id="CHEBI:57692"/>
    </cofactor>
</comment>
<reference evidence="7" key="1">
    <citation type="journal article" date="2019" name="Int. J. Syst. Evol. Microbiol.">
        <title>The Global Catalogue of Microorganisms (GCM) 10K type strain sequencing project: providing services to taxonomists for standard genome sequencing and annotation.</title>
        <authorList>
            <consortium name="The Broad Institute Genomics Platform"/>
            <consortium name="The Broad Institute Genome Sequencing Center for Infectious Disease"/>
            <person name="Wu L."/>
            <person name="Ma J."/>
        </authorList>
    </citation>
    <scope>NUCLEOTIDE SEQUENCE [LARGE SCALE GENOMIC DNA]</scope>
    <source>
        <strain evidence="7">CCUG 53270</strain>
    </source>
</reference>
<accession>A0ABW3UNB6</accession>
<evidence type="ECO:0000259" key="5">
    <source>
        <dbReference type="Pfam" id="PF07992"/>
    </source>
</evidence>
<gene>
    <name evidence="6" type="ORF">ACFQ4B_20300</name>
</gene>
<protein>
    <submittedName>
        <fullName evidence="6">NAD(P)/FAD-dependent oxidoreductase</fullName>
    </submittedName>
</protein>
<dbReference type="RefSeq" id="WP_079909422.1">
    <property type="nucleotide sequence ID" value="NZ_BAABJG010000015.1"/>
</dbReference>
<dbReference type="InterPro" id="IPR023753">
    <property type="entry name" value="FAD/NAD-binding_dom"/>
</dbReference>
<keyword evidence="3" id="KW-0285">Flavoprotein</keyword>
<organism evidence="6 7">
    <name type="scientific">Paenibacillus vulneris</name>
    <dbReference type="NCBI Taxonomy" id="1133364"/>
    <lineage>
        <taxon>Bacteria</taxon>
        <taxon>Bacillati</taxon>
        <taxon>Bacillota</taxon>
        <taxon>Bacilli</taxon>
        <taxon>Bacillales</taxon>
        <taxon>Paenibacillaceae</taxon>
        <taxon>Paenibacillus</taxon>
    </lineage>
</organism>
<dbReference type="EMBL" id="JBHTLU010000031">
    <property type="protein sequence ID" value="MFD1222462.1"/>
    <property type="molecule type" value="Genomic_DNA"/>
</dbReference>
<feature type="domain" description="FAD/NAD(P)-binding" evidence="5">
    <location>
        <begin position="185"/>
        <end position="283"/>
    </location>
</feature>
<dbReference type="PRINTS" id="PR00469">
    <property type="entry name" value="PNDRDTASEII"/>
</dbReference>
<comment type="caution">
    <text evidence="6">The sequence shown here is derived from an EMBL/GenBank/DDBJ whole genome shotgun (WGS) entry which is preliminary data.</text>
</comment>
<name>A0ABW3UNB6_9BACL</name>
<dbReference type="InterPro" id="IPR036188">
    <property type="entry name" value="FAD/NAD-bd_sf"/>
</dbReference>
<evidence type="ECO:0000256" key="1">
    <source>
        <dbReference type="ARBA" id="ARBA00001974"/>
    </source>
</evidence>
<dbReference type="Proteomes" id="UP001597180">
    <property type="component" value="Unassembled WGS sequence"/>
</dbReference>
<sequence>MLYDCAIIGGGPAGLNAALVLGRARRQVIVYDSNQPRNAVTRESHGFLTRDGIEPAEFRRLAHADIAKYPTVRIQHAEVTMVNRSYAGFEVITSYGERIEARKLILATGIKEIFPDIAGLSRFYGQSLFNCPYCDGWELRDKRLVVVAEGPHLFHGSKIISNWSRDLLICTNGHRSLTPEQIRLLEYKGMRVMQQPIAAFEGTGGQLEQVVFADGTRVPRDGGFVTPKWVHAAPFGEWLGCYKNELGAIVTDGFGRTNVKGVYAAGDASVIAPSQLIIAAAEGSRAAIGLNGDLTEELFMQW</sequence>
<proteinExistence type="predicted"/>
<comment type="subunit">
    <text evidence="2">Homodimer.</text>
</comment>